<accession>A0A1G7PQP1</accession>
<name>A0A1G7PQP1_9PSEU</name>
<dbReference type="AlphaFoldDB" id="A0A1G7PQP1"/>
<protein>
    <submittedName>
        <fullName evidence="1">Uncharacterized protein</fullName>
    </submittedName>
</protein>
<dbReference type="RefSeq" id="WP_218133708.1">
    <property type="nucleotide sequence ID" value="NZ_FNCC01000004.1"/>
</dbReference>
<dbReference type="EMBL" id="FNCC01000004">
    <property type="protein sequence ID" value="SDF88593.1"/>
    <property type="molecule type" value="Genomic_DNA"/>
</dbReference>
<sequence>MAVRPTIRCLREDLGLDLPSLDVPLDEIDHPLVRKANEQFAQPTGPRERIRSIDDVVAFKVKVQRWRGAVVEGGGDPSWMVMAGVREAGSRDDFYEALATAAVAARARYNAENSPPLKSSTYCGQWLVCEDDQDRYRAEAAVRLLRAMRETVRRLVCASLLDGHEHSDEIAGAEIGVLVRGVEDTGTYVAVWITGSVPDNFVAIALDLVPGCDRDGWYPEFAMPDRALRPGEQIYSNMMDPQAAAQLLGENS</sequence>
<gene>
    <name evidence="1" type="ORF">SAMN05216553_10420</name>
</gene>
<evidence type="ECO:0000313" key="2">
    <source>
        <dbReference type="Proteomes" id="UP000199623"/>
    </source>
</evidence>
<proteinExistence type="predicted"/>
<dbReference type="Proteomes" id="UP000199623">
    <property type="component" value="Unassembled WGS sequence"/>
</dbReference>
<dbReference type="STRING" id="200378.SAMN05216553_10420"/>
<evidence type="ECO:0000313" key="1">
    <source>
        <dbReference type="EMBL" id="SDF88593.1"/>
    </source>
</evidence>
<organism evidence="1 2">
    <name type="scientific">Lentzea fradiae</name>
    <dbReference type="NCBI Taxonomy" id="200378"/>
    <lineage>
        <taxon>Bacteria</taxon>
        <taxon>Bacillati</taxon>
        <taxon>Actinomycetota</taxon>
        <taxon>Actinomycetes</taxon>
        <taxon>Pseudonocardiales</taxon>
        <taxon>Pseudonocardiaceae</taxon>
        <taxon>Lentzea</taxon>
    </lineage>
</organism>
<reference evidence="2" key="1">
    <citation type="submission" date="2016-10" db="EMBL/GenBank/DDBJ databases">
        <authorList>
            <person name="Varghese N."/>
            <person name="Submissions S."/>
        </authorList>
    </citation>
    <scope>NUCLEOTIDE SEQUENCE [LARGE SCALE GENOMIC DNA]</scope>
    <source>
        <strain evidence="2">CGMCC 4.3506</strain>
    </source>
</reference>
<keyword evidence="2" id="KW-1185">Reference proteome</keyword>